<proteinExistence type="predicted"/>
<accession>A0AC61SBG9</accession>
<dbReference type="EMBL" id="QYBA01000085">
    <property type="protein sequence ID" value="TKY92029.1"/>
    <property type="molecule type" value="Genomic_DNA"/>
</dbReference>
<comment type="caution">
    <text evidence="1">The sequence shown here is derived from an EMBL/GenBank/DDBJ whole genome shotgun (WGS) entry which is preliminary data.</text>
</comment>
<evidence type="ECO:0000313" key="1">
    <source>
        <dbReference type="EMBL" id="TKY92029.1"/>
    </source>
</evidence>
<protein>
    <submittedName>
        <fullName evidence="1">DUF2115 domain-containing protein</fullName>
    </submittedName>
</protein>
<gene>
    <name evidence="1" type="ORF">C5S46_02790</name>
</gene>
<organism evidence="1 2">
    <name type="scientific">Candidatus Methanomarinus sp</name>
    <dbReference type="NCBI Taxonomy" id="3386244"/>
    <lineage>
        <taxon>Archaea</taxon>
        <taxon>Methanobacteriati</taxon>
        <taxon>Methanobacteriota</taxon>
        <taxon>Stenosarchaea group</taxon>
        <taxon>Methanomicrobia</taxon>
        <taxon>Methanosarcinales</taxon>
        <taxon>ANME-2 cluster</taxon>
        <taxon>Candidatus Methanocomedenaceae</taxon>
        <taxon>Candidatus Methanomarinus</taxon>
    </lineage>
</organism>
<reference evidence="1" key="1">
    <citation type="submission" date="2018-09" db="EMBL/GenBank/DDBJ databases">
        <title>A genomic encyclopedia of anaerobic methanotrophic archaea.</title>
        <authorList>
            <person name="Skennerton C.T."/>
            <person name="Chadwick G.L."/>
            <person name="Laso-Perez R."/>
            <person name="Leu A.O."/>
            <person name="Speth D.R."/>
            <person name="Yu H."/>
            <person name="Morgan-Lang C."/>
            <person name="Hatzenpichler R."/>
            <person name="Goudeau D."/>
            <person name="Malmstrom R."/>
            <person name="Woyke T."/>
            <person name="Hallam S."/>
            <person name="Tyson G.W."/>
            <person name="Wegener G."/>
            <person name="Boetius A."/>
            <person name="Orphan V.J."/>
        </authorList>
    </citation>
    <scope>NUCLEOTIDE SEQUENCE</scope>
    <source>
        <strain evidence="1">CONS3730D10UFb2</strain>
    </source>
</reference>
<sequence>MIKIMTRSIFKKLEGMQELSESVYDKKSLLSKLKKELCAYNVFDLMRVQALLENDCRYLPPNYKKKFKEKMCEQIFSNYKIILSSDNFQNQELDMEQYNDFLKIFLQKLDDITSSDTREMTVLYFLCAMYNLFITRTPPHPVGTPFPGGFCVEKKGDEYYCPVKDKQTENEEAICKFCIAKQDDRVK</sequence>
<dbReference type="Proteomes" id="UP000315423">
    <property type="component" value="Unassembled WGS sequence"/>
</dbReference>
<name>A0AC61SBG9_9EURY</name>
<evidence type="ECO:0000313" key="2">
    <source>
        <dbReference type="Proteomes" id="UP000315423"/>
    </source>
</evidence>